<dbReference type="RefSeq" id="WP_354701782.1">
    <property type="nucleotide sequence ID" value="NZ_CP114014.1"/>
</dbReference>
<dbReference type="KEGG" id="parq:DSM112329_02115"/>
<feature type="domain" description="PilZ" evidence="1">
    <location>
        <begin position="99"/>
        <end position="196"/>
    </location>
</feature>
<evidence type="ECO:0000259" key="1">
    <source>
        <dbReference type="Pfam" id="PF07238"/>
    </source>
</evidence>
<sequence>MRTPVLDPTQAPEPLSGHPIDLVVAGGWRLPVRVPAATLPGDVMLRPLNDEAVMPGGVTSCPAALEWRSARGLVRRTGELQVRSGRLVLVQADEAVIMQRRNFARVRCAVRVAVVSEVAGEELITRTVDLSVGGMLVEHAALLDLQERVRFSILLPDHGELQGEGEIVRATPFGHRAVQFDPMPRGDEQRLARYVMAQEREGRSAAAYA</sequence>
<proteinExistence type="predicted"/>
<evidence type="ECO:0000313" key="2">
    <source>
        <dbReference type="EMBL" id="XAY05269.1"/>
    </source>
</evidence>
<dbReference type="Pfam" id="PF07238">
    <property type="entry name" value="PilZ"/>
    <property type="match status" value="1"/>
</dbReference>
<protein>
    <recommendedName>
        <fullName evidence="1">PilZ domain-containing protein</fullName>
    </recommendedName>
</protein>
<name>A0AAU7AUI6_9ACTN</name>
<dbReference type="AlphaFoldDB" id="A0AAU7AUI6"/>
<dbReference type="Gene3D" id="2.40.10.220">
    <property type="entry name" value="predicted glycosyltransferase like domains"/>
    <property type="match status" value="1"/>
</dbReference>
<dbReference type="SUPFAM" id="SSF141371">
    <property type="entry name" value="PilZ domain-like"/>
    <property type="match status" value="1"/>
</dbReference>
<gene>
    <name evidence="2" type="ORF">DSM112329_02115</name>
</gene>
<organism evidence="2">
    <name type="scientific">Paraconexibacter sp. AEG42_29</name>
    <dbReference type="NCBI Taxonomy" id="2997339"/>
    <lineage>
        <taxon>Bacteria</taxon>
        <taxon>Bacillati</taxon>
        <taxon>Actinomycetota</taxon>
        <taxon>Thermoleophilia</taxon>
        <taxon>Solirubrobacterales</taxon>
        <taxon>Paraconexibacteraceae</taxon>
        <taxon>Paraconexibacter</taxon>
    </lineage>
</organism>
<dbReference type="EMBL" id="CP114014">
    <property type="protein sequence ID" value="XAY05269.1"/>
    <property type="molecule type" value="Genomic_DNA"/>
</dbReference>
<accession>A0AAU7AUI6</accession>
<reference evidence="2" key="1">
    <citation type="submission" date="2022-12" db="EMBL/GenBank/DDBJ databases">
        <title>Paraconexibacter alkalitolerans sp. nov. and Baekduia alba sp. nov., isolated from soil and emended description of the genera Paraconexibacter (Chun et al., 2020) and Baekduia (An et al., 2020).</title>
        <authorList>
            <person name="Vieira S."/>
            <person name="Huber K.J."/>
            <person name="Geppert A."/>
            <person name="Wolf J."/>
            <person name="Neumann-Schaal M."/>
            <person name="Muesken M."/>
            <person name="Overmann J."/>
        </authorList>
    </citation>
    <scope>NUCLEOTIDE SEQUENCE</scope>
    <source>
        <strain evidence="2">AEG42_29</strain>
    </source>
</reference>
<dbReference type="InterPro" id="IPR009875">
    <property type="entry name" value="PilZ_domain"/>
</dbReference>
<dbReference type="GO" id="GO:0035438">
    <property type="term" value="F:cyclic-di-GMP binding"/>
    <property type="evidence" value="ECO:0007669"/>
    <property type="project" value="InterPro"/>
</dbReference>